<dbReference type="PANTHER" id="PTHR43798">
    <property type="entry name" value="MONOACYLGLYCEROL LIPASE"/>
    <property type="match status" value="1"/>
</dbReference>
<accession>A0ABZ1II03</accession>
<dbReference type="Gene3D" id="3.40.50.1820">
    <property type="entry name" value="alpha/beta hydrolase"/>
    <property type="match status" value="1"/>
</dbReference>
<evidence type="ECO:0000313" key="3">
    <source>
        <dbReference type="Proteomes" id="UP001330812"/>
    </source>
</evidence>
<dbReference type="GO" id="GO:0016787">
    <property type="term" value="F:hydrolase activity"/>
    <property type="evidence" value="ECO:0007669"/>
    <property type="project" value="UniProtKB-KW"/>
</dbReference>
<name>A0ABZ1II03_9PSEU</name>
<dbReference type="RefSeq" id="WP_326836370.1">
    <property type="nucleotide sequence ID" value="NZ_CP142149.1"/>
</dbReference>
<dbReference type="InterPro" id="IPR000073">
    <property type="entry name" value="AB_hydrolase_1"/>
</dbReference>
<organism evidence="2 3">
    <name type="scientific">Amycolatopsis rhabdoformis</name>
    <dbReference type="NCBI Taxonomy" id="1448059"/>
    <lineage>
        <taxon>Bacteria</taxon>
        <taxon>Bacillati</taxon>
        <taxon>Actinomycetota</taxon>
        <taxon>Actinomycetes</taxon>
        <taxon>Pseudonocardiales</taxon>
        <taxon>Pseudonocardiaceae</taxon>
        <taxon>Amycolatopsis</taxon>
    </lineage>
</organism>
<reference evidence="2 3" key="1">
    <citation type="journal article" date="2015" name="Int. J. Syst. Evol. Microbiol.">
        <title>Amycolatopsis rhabdoformis sp. nov., an actinomycete isolated from a tropical forest soil.</title>
        <authorList>
            <person name="Souza W.R."/>
            <person name="Silva R.E."/>
            <person name="Goodfellow M."/>
            <person name="Busarakam K."/>
            <person name="Figueiro F.S."/>
            <person name="Ferreira D."/>
            <person name="Rodrigues-Filho E."/>
            <person name="Moraes L.A.B."/>
            <person name="Zucchi T.D."/>
        </authorList>
    </citation>
    <scope>NUCLEOTIDE SEQUENCE [LARGE SCALE GENOMIC DNA]</scope>
    <source>
        <strain evidence="2 3">NCIMB 14900</strain>
    </source>
</reference>
<evidence type="ECO:0000313" key="2">
    <source>
        <dbReference type="EMBL" id="WSE33572.1"/>
    </source>
</evidence>
<gene>
    <name evidence="2" type="ORF">VSH64_15905</name>
</gene>
<proteinExistence type="predicted"/>
<protein>
    <submittedName>
        <fullName evidence="2">Alpha/beta hydrolase</fullName>
    </submittedName>
</protein>
<feature type="domain" description="AB hydrolase-1" evidence="1">
    <location>
        <begin position="54"/>
        <end position="167"/>
    </location>
</feature>
<keyword evidence="3" id="KW-1185">Reference proteome</keyword>
<sequence>MKGIGRFKNPEAQQRYFDLYERAMRESPPPDEVYDVPGRHGTTRVYRFGAGAHPVVLLPGLRGTSASYAALIPGLARHGPVYAVDSLGEAGRSVQTAPFTGVGDRARGLDDVLAALGLRGVHLVGGSTGGWHAVNQAIHAPDRLASIALLDPTTVSAGFSAAVQWRGAAAAVLNRDSSWRRFLAWSAGEDIFDQPAAQVIVAGIRAYRARVPVQTCPREDDLRAIRVPVVALFGGRSVVHDPAAAAANLRALLAHAEVHVLPDAGHYLYLRPEDRQRVLDVITTTRLR</sequence>
<dbReference type="PANTHER" id="PTHR43798:SF33">
    <property type="entry name" value="HYDROLASE, PUTATIVE (AFU_ORTHOLOGUE AFUA_2G14860)-RELATED"/>
    <property type="match status" value="1"/>
</dbReference>
<evidence type="ECO:0000259" key="1">
    <source>
        <dbReference type="Pfam" id="PF00561"/>
    </source>
</evidence>
<dbReference type="Pfam" id="PF00561">
    <property type="entry name" value="Abhydrolase_1"/>
    <property type="match status" value="1"/>
</dbReference>
<dbReference type="EMBL" id="CP142149">
    <property type="protein sequence ID" value="WSE33572.1"/>
    <property type="molecule type" value="Genomic_DNA"/>
</dbReference>
<dbReference type="Proteomes" id="UP001330812">
    <property type="component" value="Chromosome"/>
</dbReference>
<dbReference type="InterPro" id="IPR029058">
    <property type="entry name" value="AB_hydrolase_fold"/>
</dbReference>
<dbReference type="InterPro" id="IPR050266">
    <property type="entry name" value="AB_hydrolase_sf"/>
</dbReference>
<keyword evidence="2" id="KW-0378">Hydrolase</keyword>
<dbReference type="SUPFAM" id="SSF53474">
    <property type="entry name" value="alpha/beta-Hydrolases"/>
    <property type="match status" value="1"/>
</dbReference>